<dbReference type="Gene3D" id="3.40.50.10420">
    <property type="entry name" value="NagB/RpiA/CoA transferase-like"/>
    <property type="match status" value="1"/>
</dbReference>
<evidence type="ECO:0000256" key="1">
    <source>
        <dbReference type="ARBA" id="ARBA00010638"/>
    </source>
</evidence>
<dbReference type="GO" id="GO:0009396">
    <property type="term" value="P:folic acid-containing compound biosynthetic process"/>
    <property type="evidence" value="ECO:0007669"/>
    <property type="project" value="TreeGrafter"/>
</dbReference>
<evidence type="ECO:0000313" key="7">
    <source>
        <dbReference type="Proteomes" id="UP000011563"/>
    </source>
</evidence>
<dbReference type="InterPro" id="IPR024185">
    <property type="entry name" value="FTHF_cligase-like_sf"/>
</dbReference>
<dbReference type="GO" id="GO:0030272">
    <property type="term" value="F:5-formyltetrahydrofolate cyclo-ligase activity"/>
    <property type="evidence" value="ECO:0007669"/>
    <property type="project" value="UniProtKB-EC"/>
</dbReference>
<dbReference type="PATRIC" id="fig|1208922.3.peg.665"/>
<dbReference type="GO" id="GO:0005524">
    <property type="term" value="F:ATP binding"/>
    <property type="evidence" value="ECO:0007669"/>
    <property type="project" value="UniProtKB-KW"/>
</dbReference>
<name>M1M4U6_9PROT</name>
<dbReference type="Proteomes" id="UP000011563">
    <property type="component" value="Chromosome"/>
</dbReference>
<keyword evidence="5" id="KW-0479">Metal-binding</keyword>
<dbReference type="GO" id="GO:0046872">
    <property type="term" value="F:metal ion binding"/>
    <property type="evidence" value="ECO:0007669"/>
    <property type="project" value="UniProtKB-KW"/>
</dbReference>
<evidence type="ECO:0000313" key="6">
    <source>
        <dbReference type="EMBL" id="AGF50099.1"/>
    </source>
</evidence>
<dbReference type="InterPro" id="IPR037171">
    <property type="entry name" value="NagB/RpiA_transferase-like"/>
</dbReference>
<comment type="similarity">
    <text evidence="1 5">Belongs to the 5-formyltetrahydrofolate cyclo-ligase family.</text>
</comment>
<accession>M1M4U6</accession>
<dbReference type="RefSeq" id="WP_015237653.1">
    <property type="nucleotide sequence ID" value="NC_020285.1"/>
</dbReference>
<feature type="binding site" evidence="4">
    <location>
        <position position="62"/>
    </location>
    <ligand>
        <name>substrate</name>
    </ligand>
</feature>
<dbReference type="NCBIfam" id="TIGR02727">
    <property type="entry name" value="MTHFS_bact"/>
    <property type="match status" value="1"/>
</dbReference>
<dbReference type="EMBL" id="CP003807">
    <property type="protein sequence ID" value="AGF50099.1"/>
    <property type="molecule type" value="Genomic_DNA"/>
</dbReference>
<evidence type="ECO:0000256" key="4">
    <source>
        <dbReference type="PIRSR" id="PIRSR006806-1"/>
    </source>
</evidence>
<comment type="catalytic activity">
    <reaction evidence="5">
        <text>(6S)-5-formyl-5,6,7,8-tetrahydrofolate + ATP = (6R)-5,10-methenyltetrahydrofolate + ADP + phosphate</text>
        <dbReference type="Rhea" id="RHEA:10488"/>
        <dbReference type="ChEBI" id="CHEBI:30616"/>
        <dbReference type="ChEBI" id="CHEBI:43474"/>
        <dbReference type="ChEBI" id="CHEBI:57455"/>
        <dbReference type="ChEBI" id="CHEBI:57457"/>
        <dbReference type="ChEBI" id="CHEBI:456216"/>
        <dbReference type="EC" id="6.3.3.2"/>
    </reaction>
</comment>
<keyword evidence="7" id="KW-1185">Reference proteome</keyword>
<organism evidence="6 7">
    <name type="scientific">Candidatus Kinetoplastidibacterium blastocrithidiae TCC012E</name>
    <dbReference type="NCBI Taxonomy" id="1208922"/>
    <lineage>
        <taxon>Bacteria</taxon>
        <taxon>Pseudomonadati</taxon>
        <taxon>Pseudomonadota</taxon>
        <taxon>Betaproteobacteria</taxon>
        <taxon>Candidatus Kinetoplastidibacterium</taxon>
    </lineage>
</organism>
<protein>
    <recommendedName>
        <fullName evidence="5">5-formyltetrahydrofolate cyclo-ligase</fullName>
        <ecNumber evidence="5">6.3.3.2</ecNumber>
    </recommendedName>
</protein>
<dbReference type="InterPro" id="IPR002698">
    <property type="entry name" value="FTHF_cligase"/>
</dbReference>
<dbReference type="PANTHER" id="PTHR23407:SF1">
    <property type="entry name" value="5-FORMYLTETRAHYDROFOLATE CYCLO-LIGASE"/>
    <property type="match status" value="1"/>
</dbReference>
<gene>
    <name evidence="6" type="ORF">BCUE_0114</name>
</gene>
<comment type="cofactor">
    <cofactor evidence="5">
        <name>Mg(2+)</name>
        <dbReference type="ChEBI" id="CHEBI:18420"/>
    </cofactor>
</comment>
<dbReference type="KEGG" id="kbt:BCUE_0114"/>
<evidence type="ECO:0000256" key="2">
    <source>
        <dbReference type="ARBA" id="ARBA00022741"/>
    </source>
</evidence>
<dbReference type="AlphaFoldDB" id="M1M4U6"/>
<feature type="binding site" evidence="4">
    <location>
        <begin position="138"/>
        <end position="146"/>
    </location>
    <ligand>
        <name>ATP</name>
        <dbReference type="ChEBI" id="CHEBI:30616"/>
    </ligand>
</feature>
<keyword evidence="5" id="KW-0460">Magnesium</keyword>
<dbReference type="EC" id="6.3.3.2" evidence="5"/>
<keyword evidence="3 4" id="KW-0067">ATP-binding</keyword>
<sequence length="218" mass="25080">MTNKRIRLLLKNKRLEMSIKDRDSGSYLIEKQLYFWIKNTAAEEYEAGNIIQIATFWPMPLEPKIVSLNHRLSKLDNVKLSLPVTNDLDKYIEFKEWNPSIAMIRGRYGILEPSSSSIVAQPHIILVPTLGYSNNGDRIGYGSGYYDRKLSELINQKYKFITIGIAWDQGLIKEPYKAAKHDIKLDAIISPKGWVKEPPKITNLFDNIKNRISSRLAI</sequence>
<proteinExistence type="inferred from homology"/>
<dbReference type="PIRSF" id="PIRSF006806">
    <property type="entry name" value="FTHF_cligase"/>
    <property type="match status" value="1"/>
</dbReference>
<dbReference type="GO" id="GO:0035999">
    <property type="term" value="P:tetrahydrofolate interconversion"/>
    <property type="evidence" value="ECO:0007669"/>
    <property type="project" value="TreeGrafter"/>
</dbReference>
<dbReference type="Pfam" id="PF01812">
    <property type="entry name" value="5-FTHF_cyc-lig"/>
    <property type="match status" value="1"/>
</dbReference>
<keyword evidence="2 4" id="KW-0547">Nucleotide-binding</keyword>
<dbReference type="PANTHER" id="PTHR23407">
    <property type="entry name" value="ATPASE INHIBITOR/5-FORMYLTETRAHYDROFOLATE CYCLO-LIGASE"/>
    <property type="match status" value="1"/>
</dbReference>
<evidence type="ECO:0000256" key="5">
    <source>
        <dbReference type="RuleBase" id="RU361279"/>
    </source>
</evidence>
<evidence type="ECO:0000256" key="3">
    <source>
        <dbReference type="ARBA" id="ARBA00022840"/>
    </source>
</evidence>
<reference evidence="6 7" key="1">
    <citation type="journal article" date="2013" name="Genome Biol. Evol.">
        <title>Genome evolution and phylogenomic analysis of candidatus kinetoplastibacterium, the betaproteobacterial endosymbionts of strigomonas and angomonas.</title>
        <authorList>
            <person name="Alves J.M."/>
            <person name="Serrano M.G."/>
            <person name="Maia da Silva F."/>
            <person name="Voegtly L.J."/>
            <person name="Matveyev A.V."/>
            <person name="Teixeira M.M."/>
            <person name="Camargo E.P."/>
            <person name="Buck G.A."/>
        </authorList>
    </citation>
    <scope>NUCLEOTIDE SEQUENCE [LARGE SCALE GENOMIC DNA]</scope>
    <source>
        <strain evidence="6 7">TCC012E</strain>
    </source>
</reference>
<keyword evidence="6" id="KW-0436">Ligase</keyword>
<dbReference type="SUPFAM" id="SSF100950">
    <property type="entry name" value="NagB/RpiA/CoA transferase-like"/>
    <property type="match status" value="1"/>
</dbReference>
<dbReference type="HOGENOM" id="CLU_066245_0_1_4"/>